<reference evidence="1" key="1">
    <citation type="submission" date="2020-05" db="EMBL/GenBank/DDBJ databases">
        <authorList>
            <person name="Chiriac C."/>
            <person name="Salcher M."/>
            <person name="Ghai R."/>
            <person name="Kavagutti S V."/>
        </authorList>
    </citation>
    <scope>NUCLEOTIDE SEQUENCE</scope>
</reference>
<name>A0A6J7QDR2_9ZZZZ</name>
<accession>A0A6J7QDR2</accession>
<dbReference type="Gene3D" id="3.10.28.20">
    <property type="entry name" value="Acetamidase/Formamidase-like domains"/>
    <property type="match status" value="1"/>
</dbReference>
<dbReference type="AlphaFoldDB" id="A0A6J7QDR2"/>
<dbReference type="GO" id="GO:0016811">
    <property type="term" value="F:hydrolase activity, acting on carbon-nitrogen (but not peptide) bonds, in linear amides"/>
    <property type="evidence" value="ECO:0007669"/>
    <property type="project" value="InterPro"/>
</dbReference>
<proteinExistence type="predicted"/>
<dbReference type="Pfam" id="PF03069">
    <property type="entry name" value="FmdA_AmdA"/>
    <property type="match status" value="2"/>
</dbReference>
<organism evidence="1">
    <name type="scientific">freshwater metagenome</name>
    <dbReference type="NCBI Taxonomy" id="449393"/>
    <lineage>
        <taxon>unclassified sequences</taxon>
        <taxon>metagenomes</taxon>
        <taxon>ecological metagenomes</taxon>
    </lineage>
</organism>
<sequence>MKAHATRSRVIAGVAAIAAFTTIFAGAASAAVCEVEVCTPWPTKLPAYPTTTLEYLSGPLAQQNMEAKPYSTGKNKMWLLPATPATTQWGVFDNTVTPALHINSGDTVAIETLRAGNGQVVPGISIEQLITINTAVPGRGPHTVTGPIYVNGAEPGDVVAVHINKIRMLSNATNNSSPTGGLFPDIFPSRVDSYYLDNDKMEAKFTKNIVIPLAPFPGILAVGRPNADSTGKLCTVQTVAPGSAPNSCNTVPPGDYGGNLDLKEMQVGSTTYLPVFVPGALIWTGDSHAAQGNGEFDLDALETAFPELNVTITLIKDQPQVTWPIVENPTTYTAIGYDTTLQLAVAALKTETTRLIMEKFKMTKTQATDFMYKTWNCPISEVVDIVLGTYCVIPKDRNAPAANPLPKKDNSEFWVTHASNADPMIALKAAVMASIKKISSKLHITADRSYRLSTFVTDCQFGPYRSGPYDITCLVPKSIYRG</sequence>
<dbReference type="SUPFAM" id="SSF141130">
    <property type="entry name" value="Acetamidase/Formamidase-like"/>
    <property type="match status" value="2"/>
</dbReference>
<evidence type="ECO:0000313" key="1">
    <source>
        <dbReference type="EMBL" id="CAB5013833.1"/>
    </source>
</evidence>
<dbReference type="PANTHER" id="PTHR31891:SF1">
    <property type="entry name" value="FORMAMIDASE C869.04-RELATED"/>
    <property type="match status" value="1"/>
</dbReference>
<dbReference type="EMBL" id="CAFBPA010000194">
    <property type="protein sequence ID" value="CAB5013833.1"/>
    <property type="molecule type" value="Genomic_DNA"/>
</dbReference>
<dbReference type="PANTHER" id="PTHR31891">
    <property type="entry name" value="FORMAMIDASE C869.04-RELATED"/>
    <property type="match status" value="1"/>
</dbReference>
<dbReference type="InterPro" id="IPR004304">
    <property type="entry name" value="FmdA_AmdA"/>
</dbReference>
<protein>
    <submittedName>
        <fullName evidence="1">Unannotated protein</fullName>
    </submittedName>
</protein>
<gene>
    <name evidence="1" type="ORF">UFOPK4043_01197</name>
</gene>
<dbReference type="Gene3D" id="2.60.120.580">
    <property type="entry name" value="Acetamidase/Formamidase-like domains"/>
    <property type="match status" value="1"/>
</dbReference>